<evidence type="ECO:0000313" key="3">
    <source>
        <dbReference type="Proteomes" id="UP001066276"/>
    </source>
</evidence>
<evidence type="ECO:0000313" key="2">
    <source>
        <dbReference type="EMBL" id="KAJ1169220.1"/>
    </source>
</evidence>
<comment type="caution">
    <text evidence="2">The sequence shown here is derived from an EMBL/GenBank/DDBJ whole genome shotgun (WGS) entry which is preliminary data.</text>
</comment>
<proteinExistence type="predicted"/>
<accession>A0AAV7SYN5</accession>
<dbReference type="AlphaFoldDB" id="A0AAV7SYN5"/>
<dbReference type="Proteomes" id="UP001066276">
    <property type="component" value="Chromosome 4_1"/>
</dbReference>
<dbReference type="EMBL" id="JANPWB010000007">
    <property type="protein sequence ID" value="KAJ1169220.1"/>
    <property type="molecule type" value="Genomic_DNA"/>
</dbReference>
<name>A0AAV7SYN5_PLEWA</name>
<gene>
    <name evidence="2" type="ORF">NDU88_001126</name>
</gene>
<evidence type="ECO:0000256" key="1">
    <source>
        <dbReference type="SAM" id="MobiDB-lite"/>
    </source>
</evidence>
<protein>
    <submittedName>
        <fullName evidence="2">Uncharacterized protein</fullName>
    </submittedName>
</protein>
<sequence length="114" mass="12376">MRLSYDIVKEPIRETPGQGSNCRNTECERAPQNKKTPSTFYRKKTSPSKDNFPGKHISILQRNGYGPGSPAALSNQARPSQNRLGLGLLGKSSGPGMERRGGPTVTDFIFAATP</sequence>
<organism evidence="2 3">
    <name type="scientific">Pleurodeles waltl</name>
    <name type="common">Iberian ribbed newt</name>
    <dbReference type="NCBI Taxonomy" id="8319"/>
    <lineage>
        <taxon>Eukaryota</taxon>
        <taxon>Metazoa</taxon>
        <taxon>Chordata</taxon>
        <taxon>Craniata</taxon>
        <taxon>Vertebrata</taxon>
        <taxon>Euteleostomi</taxon>
        <taxon>Amphibia</taxon>
        <taxon>Batrachia</taxon>
        <taxon>Caudata</taxon>
        <taxon>Salamandroidea</taxon>
        <taxon>Salamandridae</taxon>
        <taxon>Pleurodelinae</taxon>
        <taxon>Pleurodeles</taxon>
    </lineage>
</organism>
<feature type="region of interest" description="Disordered" evidence="1">
    <location>
        <begin position="1"/>
        <end position="55"/>
    </location>
</feature>
<reference evidence="2" key="1">
    <citation type="journal article" date="2022" name="bioRxiv">
        <title>Sequencing and chromosome-scale assembly of the giantPleurodeles waltlgenome.</title>
        <authorList>
            <person name="Brown T."/>
            <person name="Elewa A."/>
            <person name="Iarovenko S."/>
            <person name="Subramanian E."/>
            <person name="Araus A.J."/>
            <person name="Petzold A."/>
            <person name="Susuki M."/>
            <person name="Suzuki K.-i.T."/>
            <person name="Hayashi T."/>
            <person name="Toyoda A."/>
            <person name="Oliveira C."/>
            <person name="Osipova E."/>
            <person name="Leigh N.D."/>
            <person name="Simon A."/>
            <person name="Yun M.H."/>
        </authorList>
    </citation>
    <scope>NUCLEOTIDE SEQUENCE</scope>
    <source>
        <strain evidence="2">20211129_DDA</strain>
        <tissue evidence="2">Liver</tissue>
    </source>
</reference>
<keyword evidence="3" id="KW-1185">Reference proteome</keyword>